<gene>
    <name evidence="1" type="ORF">BD410DRAFT_796374</name>
</gene>
<proteinExistence type="predicted"/>
<name>A0A4Y7PJA5_9AGAM</name>
<evidence type="ECO:0000313" key="2">
    <source>
        <dbReference type="Proteomes" id="UP000294933"/>
    </source>
</evidence>
<dbReference type="VEuPathDB" id="FungiDB:BD410DRAFT_796374"/>
<keyword evidence="2" id="KW-1185">Reference proteome</keyword>
<sequence length="77" mass="8790">MSSKLFVNYQSQSFRCFEVESSSAAQESHRPHLELSMRAWLMEISVSGSRLPEFNPKKPEFGMLLSGRLIGVSRGRR</sequence>
<accession>A0A4Y7PJA5</accession>
<protein>
    <submittedName>
        <fullName evidence="1">Uncharacterized protein</fullName>
    </submittedName>
</protein>
<dbReference type="Proteomes" id="UP000294933">
    <property type="component" value="Unassembled WGS sequence"/>
</dbReference>
<dbReference type="EMBL" id="ML170274">
    <property type="protein sequence ID" value="TDL15467.1"/>
    <property type="molecule type" value="Genomic_DNA"/>
</dbReference>
<dbReference type="AlphaFoldDB" id="A0A4Y7PJA5"/>
<evidence type="ECO:0000313" key="1">
    <source>
        <dbReference type="EMBL" id="TDL15467.1"/>
    </source>
</evidence>
<reference evidence="1 2" key="1">
    <citation type="submission" date="2018-06" db="EMBL/GenBank/DDBJ databases">
        <title>A transcriptomic atlas of mushroom development highlights an independent origin of complex multicellularity.</title>
        <authorList>
            <consortium name="DOE Joint Genome Institute"/>
            <person name="Krizsan K."/>
            <person name="Almasi E."/>
            <person name="Merenyi Z."/>
            <person name="Sahu N."/>
            <person name="Viragh M."/>
            <person name="Koszo T."/>
            <person name="Mondo S."/>
            <person name="Kiss B."/>
            <person name="Balint B."/>
            <person name="Kues U."/>
            <person name="Barry K."/>
            <person name="Hegedus J.C."/>
            <person name="Henrissat B."/>
            <person name="Johnson J."/>
            <person name="Lipzen A."/>
            <person name="Ohm R."/>
            <person name="Nagy I."/>
            <person name="Pangilinan J."/>
            <person name="Yan J."/>
            <person name="Xiong Y."/>
            <person name="Grigoriev I.V."/>
            <person name="Hibbett D.S."/>
            <person name="Nagy L.G."/>
        </authorList>
    </citation>
    <scope>NUCLEOTIDE SEQUENCE [LARGE SCALE GENOMIC DNA]</scope>
    <source>
        <strain evidence="1 2">SZMC22713</strain>
    </source>
</reference>
<organism evidence="1 2">
    <name type="scientific">Rickenella mellea</name>
    <dbReference type="NCBI Taxonomy" id="50990"/>
    <lineage>
        <taxon>Eukaryota</taxon>
        <taxon>Fungi</taxon>
        <taxon>Dikarya</taxon>
        <taxon>Basidiomycota</taxon>
        <taxon>Agaricomycotina</taxon>
        <taxon>Agaricomycetes</taxon>
        <taxon>Hymenochaetales</taxon>
        <taxon>Rickenellaceae</taxon>
        <taxon>Rickenella</taxon>
    </lineage>
</organism>